<dbReference type="AlphaFoldDB" id="A0A9P8HTX8"/>
<dbReference type="Pfam" id="PF18899">
    <property type="entry name" value="DUF5655"/>
    <property type="match status" value="1"/>
</dbReference>
<sequence length="127" mass="15024">MSDMRTYLQTQKSTTHLYVDPQGRFTVAVIDSFGMYREETVRPDVIFFKTESTFLAIKVKKDHLDIEFFLDHLEDVPPVSKYLQTSAHRVAHIVPIDQPEDITPQLRKWMKESYELIIKKTPERRPK</sequence>
<proteinExistence type="predicted"/>
<feature type="domain" description="DUF5655" evidence="1">
    <location>
        <begin position="32"/>
        <end position="116"/>
    </location>
</feature>
<dbReference type="InterPro" id="IPR043714">
    <property type="entry name" value="DUF5655"/>
</dbReference>
<name>A0A9P8HTX8_9PEZI</name>
<evidence type="ECO:0000313" key="2">
    <source>
        <dbReference type="EMBL" id="KAH0533959.1"/>
    </source>
</evidence>
<comment type="caution">
    <text evidence="2">The sequence shown here is derived from an EMBL/GenBank/DDBJ whole genome shotgun (WGS) entry which is preliminary data.</text>
</comment>
<protein>
    <recommendedName>
        <fullName evidence="1">DUF5655 domain-containing protein</fullName>
    </recommendedName>
</protein>
<dbReference type="EMBL" id="JAGHQL010000303">
    <property type="protein sequence ID" value="KAH0533959.1"/>
    <property type="molecule type" value="Genomic_DNA"/>
</dbReference>
<keyword evidence="3" id="KW-1185">Reference proteome</keyword>
<evidence type="ECO:0000259" key="1">
    <source>
        <dbReference type="Pfam" id="PF18899"/>
    </source>
</evidence>
<reference evidence="2" key="1">
    <citation type="submission" date="2021-03" db="EMBL/GenBank/DDBJ databases">
        <title>Comparative genomics and phylogenomic investigation of the class Geoglossomycetes provide insights into ecological specialization and systematics.</title>
        <authorList>
            <person name="Melie T."/>
            <person name="Pirro S."/>
            <person name="Miller A.N."/>
            <person name="Quandt A."/>
        </authorList>
    </citation>
    <scope>NUCLEOTIDE SEQUENCE</scope>
    <source>
        <strain evidence="2">GBOQ0MN5Z8</strain>
    </source>
</reference>
<accession>A0A9P8HTX8</accession>
<dbReference type="Proteomes" id="UP000698800">
    <property type="component" value="Unassembled WGS sequence"/>
</dbReference>
<gene>
    <name evidence="2" type="ORF">FGG08_007427</name>
</gene>
<evidence type="ECO:0000313" key="3">
    <source>
        <dbReference type="Proteomes" id="UP000698800"/>
    </source>
</evidence>
<organism evidence="2 3">
    <name type="scientific">Glutinoglossum americanum</name>
    <dbReference type="NCBI Taxonomy" id="1670608"/>
    <lineage>
        <taxon>Eukaryota</taxon>
        <taxon>Fungi</taxon>
        <taxon>Dikarya</taxon>
        <taxon>Ascomycota</taxon>
        <taxon>Pezizomycotina</taxon>
        <taxon>Geoglossomycetes</taxon>
        <taxon>Geoglossales</taxon>
        <taxon>Geoglossaceae</taxon>
        <taxon>Glutinoglossum</taxon>
    </lineage>
</organism>